<keyword evidence="9 12" id="KW-0961">Cell wall biogenesis/degradation</keyword>
<dbReference type="PANTHER" id="PTHR43783:SF1">
    <property type="entry name" value="UDP-N-ACETYLGLUCOSAMINE 1-CARBOXYVINYLTRANSFERASE"/>
    <property type="match status" value="1"/>
</dbReference>
<dbReference type="PANTHER" id="PTHR43783">
    <property type="entry name" value="UDP-N-ACETYLGLUCOSAMINE 1-CARBOXYVINYLTRANSFERASE"/>
    <property type="match status" value="1"/>
</dbReference>
<dbReference type="KEGG" id="pnl:PNK_0238"/>
<feature type="active site" description="Proton donor" evidence="12">
    <location>
        <position position="127"/>
    </location>
</feature>
<dbReference type="InterPro" id="IPR013792">
    <property type="entry name" value="RNA3'P_cycl/enolpyr_Trfase_a/b"/>
</dbReference>
<evidence type="ECO:0000256" key="3">
    <source>
        <dbReference type="ARBA" id="ARBA00022490"/>
    </source>
</evidence>
<evidence type="ECO:0000256" key="12">
    <source>
        <dbReference type="HAMAP-Rule" id="MF_00111"/>
    </source>
</evidence>
<dbReference type="GO" id="GO:0051301">
    <property type="term" value="P:cell division"/>
    <property type="evidence" value="ECO:0007669"/>
    <property type="project" value="UniProtKB-KW"/>
</dbReference>
<evidence type="ECO:0000256" key="11">
    <source>
        <dbReference type="ARBA" id="ARBA00047527"/>
    </source>
</evidence>
<keyword evidence="8 12" id="KW-0131">Cell cycle</keyword>
<feature type="binding site" evidence="12">
    <location>
        <position position="102"/>
    </location>
    <ligand>
        <name>UDP-N-acetyl-alpha-D-glucosamine</name>
        <dbReference type="ChEBI" id="CHEBI:57705"/>
    </ligand>
</feature>
<name>A0A0U5EPI4_9BACT</name>
<evidence type="ECO:0000313" key="15">
    <source>
        <dbReference type="Proteomes" id="UP000069902"/>
    </source>
</evidence>
<keyword evidence="6 12" id="KW-0133">Cell shape</keyword>
<dbReference type="InterPro" id="IPR036968">
    <property type="entry name" value="Enolpyruvate_Tfrase_sf"/>
</dbReference>
<evidence type="ECO:0000256" key="2">
    <source>
        <dbReference type="ARBA" id="ARBA00004752"/>
    </source>
</evidence>
<dbReference type="InParanoid" id="A0A0U5EPI4"/>
<keyword evidence="3 12" id="KW-0963">Cytoplasm</keyword>
<dbReference type="EMBL" id="LN879502">
    <property type="protein sequence ID" value="CUI15875.1"/>
    <property type="molecule type" value="Genomic_DNA"/>
</dbReference>
<dbReference type="GO" id="GO:0008760">
    <property type="term" value="F:UDP-N-acetylglucosamine 1-carboxyvinyltransferase activity"/>
    <property type="evidence" value="ECO:0007669"/>
    <property type="project" value="UniProtKB-UniRule"/>
</dbReference>
<dbReference type="NCBIfam" id="TIGR01072">
    <property type="entry name" value="murA"/>
    <property type="match status" value="1"/>
</dbReference>
<comment type="subcellular location">
    <subcellularLocation>
        <location evidence="1 12">Cytoplasm</location>
    </subcellularLocation>
</comment>
<feature type="modified residue" description="2-(S-cysteinyl)pyruvic acid O-phosphothioketal" evidence="12">
    <location>
        <position position="127"/>
    </location>
</feature>
<comment type="caution">
    <text evidence="12">Lacks conserved residue(s) required for the propagation of feature annotation.</text>
</comment>
<protein>
    <recommendedName>
        <fullName evidence="12">UDP-N-acetylglucosamine 1-carboxyvinyltransferase</fullName>
        <ecNumber evidence="12">2.5.1.7</ecNumber>
    </recommendedName>
    <alternativeName>
        <fullName evidence="12">Enoylpyruvate transferase</fullName>
    </alternativeName>
    <alternativeName>
        <fullName evidence="12">UDP-N-acetylglucosamine enolpyruvyl transferase</fullName>
        <shortName evidence="12">EPT</shortName>
    </alternativeName>
</protein>
<keyword evidence="7 12" id="KW-0573">Peptidoglycan synthesis</keyword>
<keyword evidence="5 12" id="KW-0808">Transferase</keyword>
<evidence type="ECO:0000313" key="14">
    <source>
        <dbReference type="EMBL" id="CUI15875.1"/>
    </source>
</evidence>
<accession>A0A0U5EPI4</accession>
<dbReference type="GO" id="GO:0009252">
    <property type="term" value="P:peptidoglycan biosynthetic process"/>
    <property type="evidence" value="ECO:0007669"/>
    <property type="project" value="UniProtKB-UniRule"/>
</dbReference>
<evidence type="ECO:0000256" key="10">
    <source>
        <dbReference type="ARBA" id="ARBA00038367"/>
    </source>
</evidence>
<gene>
    <name evidence="12 14" type="primary">murA</name>
    <name evidence="14" type="ORF">PNK_0238</name>
</gene>
<dbReference type="HAMAP" id="MF_00111">
    <property type="entry name" value="MurA"/>
    <property type="match status" value="1"/>
</dbReference>
<comment type="pathway">
    <text evidence="2 12">Cell wall biogenesis; peptidoglycan biosynthesis.</text>
</comment>
<comment type="similarity">
    <text evidence="10 12">Belongs to the EPSP synthase family. MurA subfamily.</text>
</comment>
<comment type="function">
    <text evidence="12">Cell wall formation. Adds enolpyruvyl to UDP-N-acetylglucosamine.</text>
</comment>
<dbReference type="GO" id="GO:0071555">
    <property type="term" value="P:cell wall organization"/>
    <property type="evidence" value="ECO:0007669"/>
    <property type="project" value="UniProtKB-KW"/>
</dbReference>
<dbReference type="GO" id="GO:0019277">
    <property type="term" value="P:UDP-N-acetylgalactosamine biosynthetic process"/>
    <property type="evidence" value="ECO:0007669"/>
    <property type="project" value="InterPro"/>
</dbReference>
<dbReference type="GO" id="GO:0005737">
    <property type="term" value="C:cytoplasm"/>
    <property type="evidence" value="ECO:0007669"/>
    <property type="project" value="UniProtKB-SubCell"/>
</dbReference>
<dbReference type="Proteomes" id="UP000069902">
    <property type="component" value="Chromosome cPNK"/>
</dbReference>
<dbReference type="Gene3D" id="3.65.10.10">
    <property type="entry name" value="Enolpyruvate transferase domain"/>
    <property type="match status" value="2"/>
</dbReference>
<keyword evidence="4 12" id="KW-0132">Cell division</keyword>
<evidence type="ECO:0000256" key="7">
    <source>
        <dbReference type="ARBA" id="ARBA00022984"/>
    </source>
</evidence>
<feature type="domain" description="Enolpyruvate transferase" evidence="13">
    <location>
        <begin position="15"/>
        <end position="438"/>
    </location>
</feature>
<dbReference type="InterPro" id="IPR001986">
    <property type="entry name" value="Enolpyruvate_Tfrase_dom"/>
</dbReference>
<reference evidence="15" key="1">
    <citation type="submission" date="2015-09" db="EMBL/GenBank/DDBJ databases">
        <authorList>
            <person name="Bertelli C."/>
        </authorList>
    </citation>
    <scope>NUCLEOTIDE SEQUENCE [LARGE SCALE GENOMIC DNA]</scope>
    <source>
        <strain evidence="15">KNic</strain>
    </source>
</reference>
<dbReference type="NCBIfam" id="NF006873">
    <property type="entry name" value="PRK09369.1"/>
    <property type="match status" value="1"/>
</dbReference>
<feature type="binding site" evidence="12">
    <location>
        <position position="343"/>
    </location>
    <ligand>
        <name>UDP-N-acetyl-alpha-D-glucosamine</name>
        <dbReference type="ChEBI" id="CHEBI:57705"/>
    </ligand>
</feature>
<dbReference type="EC" id="2.5.1.7" evidence="12"/>
<dbReference type="STRING" id="389348.PNK_0238"/>
<feature type="binding site" evidence="12">
    <location>
        <begin position="30"/>
        <end position="31"/>
    </location>
    <ligand>
        <name>phosphoenolpyruvate</name>
        <dbReference type="ChEBI" id="CHEBI:58702"/>
    </ligand>
</feature>
<dbReference type="UniPathway" id="UPA00219"/>
<dbReference type="FunCoup" id="A0A0U5EPI4">
    <property type="interactions" value="329"/>
</dbReference>
<dbReference type="InterPro" id="IPR005750">
    <property type="entry name" value="UDP_GlcNAc_COvinyl_MurA"/>
</dbReference>
<dbReference type="Pfam" id="PF00275">
    <property type="entry name" value="EPSP_synthase"/>
    <property type="match status" value="1"/>
</dbReference>
<proteinExistence type="inferred from homology"/>
<feature type="binding site" evidence="12">
    <location>
        <position position="321"/>
    </location>
    <ligand>
        <name>UDP-N-acetyl-alpha-D-glucosamine</name>
        <dbReference type="ChEBI" id="CHEBI:57705"/>
    </ligand>
</feature>
<keyword evidence="12" id="KW-0670">Pyruvate</keyword>
<organism evidence="14 15">
    <name type="scientific">Candidatus Protochlamydia naegleriophila</name>
    <dbReference type="NCBI Taxonomy" id="389348"/>
    <lineage>
        <taxon>Bacteria</taxon>
        <taxon>Pseudomonadati</taxon>
        <taxon>Chlamydiota</taxon>
        <taxon>Chlamydiia</taxon>
        <taxon>Parachlamydiales</taxon>
        <taxon>Parachlamydiaceae</taxon>
        <taxon>Candidatus Protochlamydia</taxon>
    </lineage>
</organism>
<evidence type="ECO:0000256" key="5">
    <source>
        <dbReference type="ARBA" id="ARBA00022679"/>
    </source>
</evidence>
<dbReference type="SUPFAM" id="SSF55205">
    <property type="entry name" value="EPT/RTPC-like"/>
    <property type="match status" value="1"/>
</dbReference>
<evidence type="ECO:0000256" key="4">
    <source>
        <dbReference type="ARBA" id="ARBA00022618"/>
    </source>
</evidence>
<sequence>MLDERVVGMSVLKITGGTPLNGHVKAAGAKNAMTKLLVASLLSDKRCTFYNVPNIGDVEVTVSLCEEIGMEVKWDRQAGTMEVITKELKTSYVPQRFSGSNRIPILMIGALLGRTDQDIIVPTAGGCPIGQRPVDFHIQALEQLGAVIEYRGMKREGAYFAHAHNGLKGTVITLPYPSVGATENTILAGVTARGMTIIKNAAIEPEIVELILFLQKLGAIITIDVDRTIRIQGTRRFYEVEHTVIPDRIEAASWGMAAISSKGRVFVEGAQHLNMITFLNKLREVGGGFDIRSNGIEFFYDGPLQGGLHLETDVHPGFMTDWQQPFVVLLTQATGTSVVHETVYENRFGYTDTLREMGADVTLFRQCLGGKQCRFASQSFCHSVIVKGATPLVGKEICIPDLRAGFAYIMAALIASDTSTISGLPFIERGYENFVGKLGNLGADVMLVEEEKNVRTERVPVKSSLHLLSPVLSQSE</sequence>
<evidence type="ECO:0000259" key="13">
    <source>
        <dbReference type="Pfam" id="PF00275"/>
    </source>
</evidence>
<dbReference type="AlphaFoldDB" id="A0A0U5EPI4"/>
<dbReference type="InterPro" id="IPR050068">
    <property type="entry name" value="MurA_subfamily"/>
</dbReference>
<evidence type="ECO:0000256" key="8">
    <source>
        <dbReference type="ARBA" id="ARBA00023306"/>
    </source>
</evidence>
<dbReference type="CDD" id="cd01555">
    <property type="entry name" value="UdpNAET"/>
    <property type="match status" value="1"/>
</dbReference>
<evidence type="ECO:0000256" key="6">
    <source>
        <dbReference type="ARBA" id="ARBA00022960"/>
    </source>
</evidence>
<comment type="catalytic activity">
    <reaction evidence="11 12">
        <text>phosphoenolpyruvate + UDP-N-acetyl-alpha-D-glucosamine = UDP-N-acetyl-3-O-(1-carboxyvinyl)-alpha-D-glucosamine + phosphate</text>
        <dbReference type="Rhea" id="RHEA:18681"/>
        <dbReference type="ChEBI" id="CHEBI:43474"/>
        <dbReference type="ChEBI" id="CHEBI:57705"/>
        <dbReference type="ChEBI" id="CHEBI:58702"/>
        <dbReference type="ChEBI" id="CHEBI:68483"/>
        <dbReference type="EC" id="2.5.1.7"/>
    </reaction>
</comment>
<evidence type="ECO:0000256" key="9">
    <source>
        <dbReference type="ARBA" id="ARBA00023316"/>
    </source>
</evidence>
<dbReference type="GO" id="GO:0008360">
    <property type="term" value="P:regulation of cell shape"/>
    <property type="evidence" value="ECO:0007669"/>
    <property type="project" value="UniProtKB-KW"/>
</dbReference>
<evidence type="ECO:0000256" key="1">
    <source>
        <dbReference type="ARBA" id="ARBA00004496"/>
    </source>
</evidence>
<keyword evidence="15" id="KW-1185">Reference proteome</keyword>
<dbReference type="PATRIC" id="fig|389348.3.peg.270"/>